<dbReference type="RefSeq" id="WP_238234361.1">
    <property type="nucleotide sequence ID" value="NZ_BPQQ01000016.1"/>
</dbReference>
<dbReference type="EMBL" id="BPQQ01000016">
    <property type="protein sequence ID" value="GJD99476.1"/>
    <property type="molecule type" value="Genomic_DNA"/>
</dbReference>
<gene>
    <name evidence="1" type="ORF">GMJLKIPL_1394</name>
</gene>
<protein>
    <submittedName>
        <fullName evidence="1">Uncharacterized protein</fullName>
    </submittedName>
</protein>
<reference evidence="1" key="1">
    <citation type="journal article" date="2021" name="Front. Microbiol.">
        <title>Comprehensive Comparative Genomics and Phenotyping of Methylobacterium Species.</title>
        <authorList>
            <person name="Alessa O."/>
            <person name="Ogura Y."/>
            <person name="Fujitani Y."/>
            <person name="Takami H."/>
            <person name="Hayashi T."/>
            <person name="Sahin N."/>
            <person name="Tani A."/>
        </authorList>
    </citation>
    <scope>NUCLEOTIDE SEQUENCE</scope>
    <source>
        <strain evidence="1">DSM 17168</strain>
    </source>
</reference>
<sequence>MSETPNVVSHVIASIGGKAVRFEIPRTHAALGRLELDVGSALEVWRRLTEEKWTAADVLAVLRASHPAPPDRHQPPMPLRRLDGSLADAVVRTQGVDPHVVEALVQRQPMAMWAALAGLVMTGFLFGLDEDKAVFSVPS</sequence>
<comment type="caution">
    <text evidence="1">The sequence shown here is derived from an EMBL/GenBank/DDBJ whole genome shotgun (WGS) entry which is preliminary data.</text>
</comment>
<accession>A0ABQ4S8Q5</accession>
<reference evidence="1" key="2">
    <citation type="submission" date="2021-08" db="EMBL/GenBank/DDBJ databases">
        <authorList>
            <person name="Tani A."/>
            <person name="Ola A."/>
            <person name="Ogura Y."/>
            <person name="Katsura K."/>
            <person name="Hayashi T."/>
        </authorList>
    </citation>
    <scope>NUCLEOTIDE SEQUENCE</scope>
    <source>
        <strain evidence="1">DSM 17168</strain>
    </source>
</reference>
<name>A0ABQ4S8Q5_9HYPH</name>
<evidence type="ECO:0000313" key="2">
    <source>
        <dbReference type="Proteomes" id="UP001055153"/>
    </source>
</evidence>
<dbReference type="Proteomes" id="UP001055153">
    <property type="component" value="Unassembled WGS sequence"/>
</dbReference>
<evidence type="ECO:0000313" key="1">
    <source>
        <dbReference type="EMBL" id="GJD99476.1"/>
    </source>
</evidence>
<organism evidence="1 2">
    <name type="scientific">Methylobacterium isbiliense</name>
    <dbReference type="NCBI Taxonomy" id="315478"/>
    <lineage>
        <taxon>Bacteria</taxon>
        <taxon>Pseudomonadati</taxon>
        <taxon>Pseudomonadota</taxon>
        <taxon>Alphaproteobacteria</taxon>
        <taxon>Hyphomicrobiales</taxon>
        <taxon>Methylobacteriaceae</taxon>
        <taxon>Methylobacterium</taxon>
    </lineage>
</organism>
<proteinExistence type="predicted"/>
<keyword evidence="2" id="KW-1185">Reference proteome</keyword>